<gene>
    <name evidence="1" type="ORF">V1I91_17595</name>
</gene>
<dbReference type="GO" id="GO:0004601">
    <property type="term" value="F:peroxidase activity"/>
    <property type="evidence" value="ECO:0007669"/>
    <property type="project" value="UniProtKB-KW"/>
</dbReference>
<protein>
    <submittedName>
        <fullName evidence="1">OsmC family protein</fullName>
        <ecNumber evidence="1">1.11.1.-</ecNumber>
    </submittedName>
</protein>
<comment type="caution">
    <text evidence="1">The sequence shown here is derived from an EMBL/GenBank/DDBJ whole genome shotgun (WGS) entry which is preliminary data.</text>
</comment>
<evidence type="ECO:0000313" key="2">
    <source>
        <dbReference type="Proteomes" id="UP001356308"/>
    </source>
</evidence>
<keyword evidence="2" id="KW-1185">Reference proteome</keyword>
<organism evidence="1 2">
    <name type="scientific">Maribacter cobaltidurans</name>
    <dbReference type="NCBI Taxonomy" id="1178778"/>
    <lineage>
        <taxon>Bacteria</taxon>
        <taxon>Pseudomonadati</taxon>
        <taxon>Bacteroidota</taxon>
        <taxon>Flavobacteriia</taxon>
        <taxon>Flavobacteriales</taxon>
        <taxon>Flavobacteriaceae</taxon>
        <taxon>Maribacter</taxon>
    </lineage>
</organism>
<dbReference type="SUPFAM" id="SSF82784">
    <property type="entry name" value="OsmC-like"/>
    <property type="match status" value="1"/>
</dbReference>
<keyword evidence="1" id="KW-0575">Peroxidase</keyword>
<proteinExistence type="predicted"/>
<dbReference type="InterPro" id="IPR015946">
    <property type="entry name" value="KH_dom-like_a/b"/>
</dbReference>
<dbReference type="InterPro" id="IPR003718">
    <property type="entry name" value="OsmC/Ohr_fam"/>
</dbReference>
<name>A0ABU7IY19_9FLAO</name>
<keyword evidence="1" id="KW-0560">Oxidoreductase</keyword>
<sequence>MSRKEYSTDNLKHTRGRSVVHQRHTLLKVTYLKDSTSAWITDAAEVIGINLQDPFRTTVSINDKMKVPFRIGVHEAVGGDHDFPNPGDLLCASLASCFESTIRLISNKLGIELLETKIRANAQVDVRGSLMIDKSVPVEFQSMHIDALIIAKNSNEKLLKTLINGAKLSCIVYQTIKKGIPITLNTDIKIK</sequence>
<dbReference type="EMBL" id="JAZDDG010000009">
    <property type="protein sequence ID" value="MEE1977897.1"/>
    <property type="molecule type" value="Genomic_DNA"/>
</dbReference>
<dbReference type="PANTHER" id="PTHR35368">
    <property type="entry name" value="HYDROPEROXIDE REDUCTASE"/>
    <property type="match status" value="1"/>
</dbReference>
<dbReference type="Gene3D" id="3.30.300.20">
    <property type="match status" value="1"/>
</dbReference>
<accession>A0ABU7IY19</accession>
<dbReference type="InterPro" id="IPR052924">
    <property type="entry name" value="OsmC/Ohr_hydroprdx_reductase"/>
</dbReference>
<reference evidence="1 2" key="1">
    <citation type="submission" date="2024-01" db="EMBL/GenBank/DDBJ databases">
        <title>Maribacter spp. originated from different algae showed divergent polysaccharides utilization ability.</title>
        <authorList>
            <person name="Wang H."/>
            <person name="Wu Y."/>
        </authorList>
    </citation>
    <scope>NUCLEOTIDE SEQUENCE [LARGE SCALE GENOMIC DNA]</scope>
    <source>
        <strain evidence="1 2">PR1</strain>
    </source>
</reference>
<dbReference type="EC" id="1.11.1.-" evidence="1"/>
<dbReference type="Pfam" id="PF02566">
    <property type="entry name" value="OsmC"/>
    <property type="match status" value="1"/>
</dbReference>
<dbReference type="Proteomes" id="UP001356308">
    <property type="component" value="Unassembled WGS sequence"/>
</dbReference>
<evidence type="ECO:0000313" key="1">
    <source>
        <dbReference type="EMBL" id="MEE1977897.1"/>
    </source>
</evidence>
<dbReference type="InterPro" id="IPR036102">
    <property type="entry name" value="OsmC/Ohrsf"/>
</dbReference>
<dbReference type="PANTHER" id="PTHR35368:SF1">
    <property type="entry name" value="HYDROPEROXIDE REDUCTASE"/>
    <property type="match status" value="1"/>
</dbReference>
<dbReference type="RefSeq" id="WP_272652581.1">
    <property type="nucleotide sequence ID" value="NZ_JAZDDG010000009.1"/>
</dbReference>